<reference evidence="2 3" key="1">
    <citation type="submission" date="2015-06" db="EMBL/GenBank/DDBJ databases">
        <title>Draft genome of the moderately acidophilic sulfate reducer Candidatus Desulfosporosinus acididurans strain M1.</title>
        <authorList>
            <person name="Poehlein A."/>
            <person name="Petzsch P."/>
            <person name="Johnson B.D."/>
            <person name="Schloemann M."/>
            <person name="Daniel R."/>
            <person name="Muehling M."/>
        </authorList>
    </citation>
    <scope>NUCLEOTIDE SEQUENCE [LARGE SCALE GENOMIC DNA]</scope>
    <source>
        <strain evidence="2 3">M1</strain>
    </source>
</reference>
<accession>A0A0J1FXE3</accession>
<dbReference type="PANTHER" id="PTHR36512">
    <property type="entry name" value="D-AMINOPEPTIDASE"/>
    <property type="match status" value="1"/>
</dbReference>
<protein>
    <submittedName>
        <fullName evidence="2">Peptidase family S58</fullName>
    </submittedName>
</protein>
<dbReference type="Proteomes" id="UP000036356">
    <property type="component" value="Unassembled WGS sequence"/>
</dbReference>
<dbReference type="AlphaFoldDB" id="A0A0J1FXE3"/>
<dbReference type="PANTHER" id="PTHR36512:SF3">
    <property type="entry name" value="BLR5678 PROTEIN"/>
    <property type="match status" value="1"/>
</dbReference>
<dbReference type="Gene3D" id="3.60.70.12">
    <property type="entry name" value="L-amino peptidase D-ALA esterase/amidase"/>
    <property type="match status" value="1"/>
</dbReference>
<keyword evidence="3" id="KW-1185">Reference proteome</keyword>
<dbReference type="STRING" id="476652.DEAC_c03910"/>
<evidence type="ECO:0000313" key="3">
    <source>
        <dbReference type="Proteomes" id="UP000036356"/>
    </source>
</evidence>
<comment type="caution">
    <text evidence="2">The sequence shown here is derived from an EMBL/GenBank/DDBJ whole genome shotgun (WGS) entry which is preliminary data.</text>
</comment>
<dbReference type="RefSeq" id="WP_047808305.1">
    <property type="nucleotide sequence ID" value="NZ_LDZY01000001.1"/>
</dbReference>
<dbReference type="InterPro" id="IPR016117">
    <property type="entry name" value="ArgJ-like_dom_sf"/>
</dbReference>
<gene>
    <name evidence="2" type="ORF">DEAC_c03910</name>
</gene>
<dbReference type="EMBL" id="LDZY01000001">
    <property type="protein sequence ID" value="KLU67982.1"/>
    <property type="molecule type" value="Genomic_DNA"/>
</dbReference>
<sequence>MCKRFNPRSLGLWLGQMPVGTFNDITDVPGVKVGNVSLVKGEGPLLPSGKGPVRTGVTAIIPRSDNLYLHPCWAGIEVINGYGKSMGVPFIQEMGYLNCPLMLTNTLSVSDVAHGVITYMLQQNPEIGNDARTPNVVVMECDDSFLNDIRGRHVRPWDGLLALQRAGGGPIGQGNVGAGVGMSCFQLKGGIGSSSRVVKSKGRIYTLGMLALANFGQLEDLIISGVPIGELLTIQAKGYIPGSLILIGLTNAPLTRWQLRQLARRASLGMARTGSVSMTGSGDFSLMVSTAPFEDSNFISDWDLDEFFRAVVEATAESIWNALFLAETMEGRDGHVRQALPIEETIELIKAWRGGYYNRNPFPMS</sequence>
<proteinExistence type="inferred from homology"/>
<dbReference type="PATRIC" id="fig|476652.3.peg.392"/>
<dbReference type="GO" id="GO:0004177">
    <property type="term" value="F:aminopeptidase activity"/>
    <property type="evidence" value="ECO:0007669"/>
    <property type="project" value="TreeGrafter"/>
</dbReference>
<evidence type="ECO:0000313" key="2">
    <source>
        <dbReference type="EMBL" id="KLU67982.1"/>
    </source>
</evidence>
<dbReference type="InterPro" id="IPR005321">
    <property type="entry name" value="Peptidase_S58_DmpA"/>
</dbReference>
<comment type="similarity">
    <text evidence="1">Belongs to the peptidase S58 family.</text>
</comment>
<dbReference type="CDD" id="cd02253">
    <property type="entry name" value="DmpA"/>
    <property type="match status" value="1"/>
</dbReference>
<dbReference type="SUPFAM" id="SSF56266">
    <property type="entry name" value="DmpA/ArgJ-like"/>
    <property type="match status" value="1"/>
</dbReference>
<dbReference type="Pfam" id="PF03576">
    <property type="entry name" value="Peptidase_S58"/>
    <property type="match status" value="1"/>
</dbReference>
<name>A0A0J1FXE3_9FIRM</name>
<organism evidence="2 3">
    <name type="scientific">Desulfosporosinus acididurans</name>
    <dbReference type="NCBI Taxonomy" id="476652"/>
    <lineage>
        <taxon>Bacteria</taxon>
        <taxon>Bacillati</taxon>
        <taxon>Bacillota</taxon>
        <taxon>Clostridia</taxon>
        <taxon>Eubacteriales</taxon>
        <taxon>Desulfitobacteriaceae</taxon>
        <taxon>Desulfosporosinus</taxon>
    </lineage>
</organism>
<evidence type="ECO:0000256" key="1">
    <source>
        <dbReference type="ARBA" id="ARBA00007068"/>
    </source>
</evidence>